<keyword evidence="2 5" id="KW-0812">Transmembrane</keyword>
<keyword evidence="3 5" id="KW-1133">Transmembrane helix</keyword>
<dbReference type="Gene3D" id="1.10.1450.10">
    <property type="entry name" value="Tetraspanin"/>
    <property type="match status" value="1"/>
</dbReference>
<comment type="subcellular location">
    <subcellularLocation>
        <location evidence="1">Membrane</location>
        <topology evidence="1">Multi-pass membrane protein</topology>
    </subcellularLocation>
</comment>
<dbReference type="InterPro" id="IPR018499">
    <property type="entry name" value="Tetraspanin/Peripherin"/>
</dbReference>
<dbReference type="PANTHER" id="PTHR19282">
    <property type="entry name" value="TETRASPANIN"/>
    <property type="match status" value="1"/>
</dbReference>
<evidence type="ECO:0008006" key="8">
    <source>
        <dbReference type="Google" id="ProtNLM"/>
    </source>
</evidence>
<reference evidence="7" key="1">
    <citation type="submission" date="2017-01" db="EMBL/GenBank/DDBJ databases">
        <title>Comparative genomics of anhydrobiosis in the tardigrade Hypsibius dujardini.</title>
        <authorList>
            <person name="Yoshida Y."/>
            <person name="Koutsovoulos G."/>
            <person name="Laetsch D."/>
            <person name="Stevens L."/>
            <person name="Kumar S."/>
            <person name="Horikawa D."/>
            <person name="Ishino K."/>
            <person name="Komine S."/>
            <person name="Tomita M."/>
            <person name="Blaxter M."/>
            <person name="Arakawa K."/>
        </authorList>
    </citation>
    <scope>NUCLEOTIDE SEQUENCE [LARGE SCALE GENOMIC DNA]</scope>
    <source>
        <strain evidence="7">Z151</strain>
    </source>
</reference>
<organism evidence="6 7">
    <name type="scientific">Hypsibius exemplaris</name>
    <name type="common">Freshwater tardigrade</name>
    <dbReference type="NCBI Taxonomy" id="2072580"/>
    <lineage>
        <taxon>Eukaryota</taxon>
        <taxon>Metazoa</taxon>
        <taxon>Ecdysozoa</taxon>
        <taxon>Tardigrada</taxon>
        <taxon>Eutardigrada</taxon>
        <taxon>Parachela</taxon>
        <taxon>Hypsibioidea</taxon>
        <taxon>Hypsibiidae</taxon>
        <taxon>Hypsibius</taxon>
    </lineage>
</organism>
<evidence type="ECO:0000256" key="1">
    <source>
        <dbReference type="ARBA" id="ARBA00004141"/>
    </source>
</evidence>
<dbReference type="AlphaFoldDB" id="A0A1W0XCT5"/>
<dbReference type="Proteomes" id="UP000192578">
    <property type="component" value="Unassembled WGS sequence"/>
</dbReference>
<protein>
    <recommendedName>
        <fullName evidence="8">Tetraspanin</fullName>
    </recommendedName>
</protein>
<evidence type="ECO:0000256" key="5">
    <source>
        <dbReference type="SAM" id="Phobius"/>
    </source>
</evidence>
<feature type="transmembrane region" description="Helical" evidence="5">
    <location>
        <begin position="255"/>
        <end position="282"/>
    </location>
</feature>
<evidence type="ECO:0000313" key="6">
    <source>
        <dbReference type="EMBL" id="OQV25081.1"/>
    </source>
</evidence>
<dbReference type="InterPro" id="IPR008952">
    <property type="entry name" value="Tetraspanin_EC2_sf"/>
</dbReference>
<evidence type="ECO:0000313" key="7">
    <source>
        <dbReference type="Proteomes" id="UP000192578"/>
    </source>
</evidence>
<proteinExistence type="predicted"/>
<gene>
    <name evidence="6" type="ORF">BV898_01289</name>
</gene>
<dbReference type="OrthoDB" id="10033535at2759"/>
<feature type="transmembrane region" description="Helical" evidence="5">
    <location>
        <begin position="108"/>
        <end position="130"/>
    </location>
</feature>
<dbReference type="EMBL" id="MTYJ01000004">
    <property type="protein sequence ID" value="OQV25081.1"/>
    <property type="molecule type" value="Genomic_DNA"/>
</dbReference>
<evidence type="ECO:0000256" key="2">
    <source>
        <dbReference type="ARBA" id="ARBA00022692"/>
    </source>
</evidence>
<dbReference type="SUPFAM" id="SSF48652">
    <property type="entry name" value="Tetraspanin"/>
    <property type="match status" value="1"/>
</dbReference>
<evidence type="ECO:0000256" key="4">
    <source>
        <dbReference type="ARBA" id="ARBA00023136"/>
    </source>
</evidence>
<keyword evidence="4 5" id="KW-0472">Membrane</keyword>
<dbReference type="CDD" id="cd03127">
    <property type="entry name" value="tetraspanin_LEL"/>
    <property type="match status" value="1"/>
</dbReference>
<accession>A0A1W0XCT5</accession>
<keyword evidence="7" id="KW-1185">Reference proteome</keyword>
<dbReference type="Pfam" id="PF00335">
    <property type="entry name" value="Tetraspanin"/>
    <property type="match status" value="1"/>
</dbReference>
<feature type="transmembrane region" description="Helical" evidence="5">
    <location>
        <begin position="21"/>
        <end position="50"/>
    </location>
</feature>
<feature type="transmembrane region" description="Helical" evidence="5">
    <location>
        <begin position="79"/>
        <end position="101"/>
    </location>
</feature>
<name>A0A1W0XCT5_HYPEX</name>
<comment type="caution">
    <text evidence="6">The sequence shown here is derived from an EMBL/GenBank/DDBJ whole genome shotgun (WGS) entry which is preliminary data.</text>
</comment>
<sequence>MCWKRLTGVHRYKYSMRNFTTLEWGLIVVCTLQLFSGISLLVVNSILVAVEDVLIWGYYRSESIFGKSPEYNYTLVTCALYVLGLTLFCCGAFGLCGILMWRYRGTFIILYIFSALVSLSCIGVVLYVIFDVVGHQMNRIEGYEREYSTIVFNGPHEDQEKRGYLYDEKKRQHFDQVQRDIRCCGYISPMDWLQRSPTGYIPPSCCRFTEDETGKCRHLGVRLDGVTNATQLSLAEAWDEGCFVKLEEREHTVNVLAYIFYGCITSAGIILQLIGLILAVLYKLTNFSVIMRPTYSTHL</sequence>
<evidence type="ECO:0000256" key="3">
    <source>
        <dbReference type="ARBA" id="ARBA00022989"/>
    </source>
</evidence>
<dbReference type="GO" id="GO:0016020">
    <property type="term" value="C:membrane"/>
    <property type="evidence" value="ECO:0007669"/>
    <property type="project" value="UniProtKB-SubCell"/>
</dbReference>